<dbReference type="Proteomes" id="UP000824116">
    <property type="component" value="Unassembled WGS sequence"/>
</dbReference>
<reference evidence="2" key="1">
    <citation type="journal article" date="2021" name="PeerJ">
        <title>Extensive microbial diversity within the chicken gut microbiome revealed by metagenomics and culture.</title>
        <authorList>
            <person name="Gilroy R."/>
            <person name="Ravi A."/>
            <person name="Getino M."/>
            <person name="Pursley I."/>
            <person name="Horton D.L."/>
            <person name="Alikhan N.F."/>
            <person name="Baker D."/>
            <person name="Gharbi K."/>
            <person name="Hall N."/>
            <person name="Watson M."/>
            <person name="Adriaenssens E.M."/>
            <person name="Foster-Nyarko E."/>
            <person name="Jarju S."/>
            <person name="Secka A."/>
            <person name="Antonio M."/>
            <person name="Oren A."/>
            <person name="Chaudhuri R.R."/>
            <person name="La Ragione R."/>
            <person name="Hildebrand F."/>
            <person name="Pallen M.J."/>
        </authorList>
    </citation>
    <scope>NUCLEOTIDE SEQUENCE</scope>
    <source>
        <strain evidence="2">CHK196-3914</strain>
    </source>
</reference>
<organism evidence="2 3">
    <name type="scientific">Candidatus Mediterraneibacter stercoravium</name>
    <dbReference type="NCBI Taxonomy" id="2838685"/>
    <lineage>
        <taxon>Bacteria</taxon>
        <taxon>Bacillati</taxon>
        <taxon>Bacillota</taxon>
        <taxon>Clostridia</taxon>
        <taxon>Lachnospirales</taxon>
        <taxon>Lachnospiraceae</taxon>
        <taxon>Mediterraneibacter</taxon>
    </lineage>
</organism>
<reference evidence="2" key="2">
    <citation type="submission" date="2021-04" db="EMBL/GenBank/DDBJ databases">
        <authorList>
            <person name="Gilroy R."/>
        </authorList>
    </citation>
    <scope>NUCLEOTIDE SEQUENCE</scope>
    <source>
        <strain evidence="2">CHK196-3914</strain>
    </source>
</reference>
<protein>
    <submittedName>
        <fullName evidence="2">DUF4173 domain-containing protein</fullName>
    </submittedName>
</protein>
<dbReference type="Pfam" id="PF13687">
    <property type="entry name" value="DUF4153"/>
    <property type="match status" value="1"/>
</dbReference>
<feature type="transmembrane region" description="Helical" evidence="1">
    <location>
        <begin position="209"/>
        <end position="234"/>
    </location>
</feature>
<name>A0A9D2G7V9_9FIRM</name>
<keyword evidence="1" id="KW-0812">Transmembrane</keyword>
<evidence type="ECO:0000313" key="3">
    <source>
        <dbReference type="Proteomes" id="UP000824116"/>
    </source>
</evidence>
<feature type="transmembrane region" description="Helical" evidence="1">
    <location>
        <begin position="13"/>
        <end position="31"/>
    </location>
</feature>
<evidence type="ECO:0000256" key="1">
    <source>
        <dbReference type="SAM" id="Phobius"/>
    </source>
</evidence>
<evidence type="ECO:0000313" key="2">
    <source>
        <dbReference type="EMBL" id="HIZ73796.1"/>
    </source>
</evidence>
<gene>
    <name evidence="2" type="ORF">H9723_00930</name>
</gene>
<dbReference type="EMBL" id="DXAY01000022">
    <property type="protein sequence ID" value="HIZ73796.1"/>
    <property type="molecule type" value="Genomic_DNA"/>
</dbReference>
<dbReference type="InterPro" id="IPR025291">
    <property type="entry name" value="DUF4153"/>
</dbReference>
<dbReference type="AlphaFoldDB" id="A0A9D2G7V9"/>
<accession>A0A9D2G7V9</accession>
<comment type="caution">
    <text evidence="2">The sequence shown here is derived from an EMBL/GenBank/DDBJ whole genome shotgun (WGS) entry which is preliminary data.</text>
</comment>
<feature type="transmembrane region" description="Helical" evidence="1">
    <location>
        <begin position="38"/>
        <end position="55"/>
    </location>
</feature>
<feature type="transmembrane region" description="Helical" evidence="1">
    <location>
        <begin position="121"/>
        <end position="138"/>
    </location>
</feature>
<feature type="non-terminal residue" evidence="2">
    <location>
        <position position="235"/>
    </location>
</feature>
<feature type="transmembrane region" description="Helical" evidence="1">
    <location>
        <begin position="91"/>
        <end position="109"/>
    </location>
</feature>
<keyword evidence="1" id="KW-0472">Membrane</keyword>
<proteinExistence type="predicted"/>
<keyword evidence="1" id="KW-1133">Transmembrane helix</keyword>
<sequence length="235" mass="26878">MNSIYSKKMAEEYVWYFKMSIAFGLLFTFCIYRNMSGITFPVLTAGLILFSVMFLDRAGIKPGKDSLPYFLGIMLLGISTCMTANGFFHFFNYAGIILLFMAVMIHQFYDDKNWGFAGYVKKFFIFSWTWFISLSEPFRHRITLKRGDGGEKRKINRNVTAALCGLIAALLFLLVVMPLLMTSDRIFSQVFTDIFRVFDIESILENVDIWNIAGIILTFLVGGVGILSFFAAVFR</sequence>
<feature type="transmembrane region" description="Helical" evidence="1">
    <location>
        <begin position="159"/>
        <end position="181"/>
    </location>
</feature>